<dbReference type="InterPro" id="IPR051531">
    <property type="entry name" value="N-acetyltransferase"/>
</dbReference>
<dbReference type="OrthoDB" id="9801656at2"/>
<organism evidence="2 3">
    <name type="scientific">Sphaerotilus hippei</name>
    <dbReference type="NCBI Taxonomy" id="744406"/>
    <lineage>
        <taxon>Bacteria</taxon>
        <taxon>Pseudomonadati</taxon>
        <taxon>Pseudomonadota</taxon>
        <taxon>Betaproteobacteria</taxon>
        <taxon>Burkholderiales</taxon>
        <taxon>Sphaerotilaceae</taxon>
        <taxon>Sphaerotilus</taxon>
    </lineage>
</organism>
<dbReference type="PROSITE" id="PS51186">
    <property type="entry name" value="GNAT"/>
    <property type="match status" value="1"/>
</dbReference>
<name>A0A318GXL0_9BURK</name>
<evidence type="ECO:0000313" key="2">
    <source>
        <dbReference type="EMBL" id="PXW94542.1"/>
    </source>
</evidence>
<proteinExistence type="predicted"/>
<evidence type="ECO:0000313" key="3">
    <source>
        <dbReference type="Proteomes" id="UP000247811"/>
    </source>
</evidence>
<keyword evidence="2" id="KW-0808">Transferase</keyword>
<protein>
    <submittedName>
        <fullName evidence="2">RimJ/RimL family protein N-acetyltransferase</fullName>
    </submittedName>
</protein>
<dbReference type="PANTHER" id="PTHR43792:SF1">
    <property type="entry name" value="N-ACETYLTRANSFERASE DOMAIN-CONTAINING PROTEIN"/>
    <property type="match status" value="1"/>
</dbReference>
<accession>A0A318GXL0</accession>
<dbReference type="InterPro" id="IPR016181">
    <property type="entry name" value="Acyl_CoA_acyltransferase"/>
</dbReference>
<gene>
    <name evidence="2" type="ORF">C7444_11333</name>
</gene>
<dbReference type="InterPro" id="IPR000182">
    <property type="entry name" value="GNAT_dom"/>
</dbReference>
<dbReference type="GO" id="GO:0016747">
    <property type="term" value="F:acyltransferase activity, transferring groups other than amino-acyl groups"/>
    <property type="evidence" value="ECO:0007669"/>
    <property type="project" value="InterPro"/>
</dbReference>
<dbReference type="SUPFAM" id="SSF55729">
    <property type="entry name" value="Acyl-CoA N-acyltransferases (Nat)"/>
    <property type="match status" value="1"/>
</dbReference>
<comment type="caution">
    <text evidence="2">The sequence shown here is derived from an EMBL/GenBank/DDBJ whole genome shotgun (WGS) entry which is preliminary data.</text>
</comment>
<sequence>MQADLHTPRLRLRPPRTSDAAAAYDGWARDTHVLRYLGLRPHADAHQTRVQLGWEESRWHKRSAWTWLLLTDEPASPARSIGLVSLTPQRLDGPAHHLRLGYLLARDRWGQGLMSEALAAVLEQAWRLHPGLWRIDAVCDVDNLASARLLERQGFEREGLMRRHSLHPNISDQPRDVWLYAAVRPTPG</sequence>
<keyword evidence="3" id="KW-1185">Reference proteome</keyword>
<dbReference type="Pfam" id="PF13302">
    <property type="entry name" value="Acetyltransf_3"/>
    <property type="match status" value="1"/>
</dbReference>
<dbReference type="RefSeq" id="WP_110401438.1">
    <property type="nucleotide sequence ID" value="NZ_QJJS01000013.1"/>
</dbReference>
<dbReference type="AlphaFoldDB" id="A0A318GXL0"/>
<feature type="domain" description="N-acetyltransferase" evidence="1">
    <location>
        <begin position="10"/>
        <end position="184"/>
    </location>
</feature>
<dbReference type="Gene3D" id="3.40.630.30">
    <property type="match status" value="1"/>
</dbReference>
<dbReference type="PANTHER" id="PTHR43792">
    <property type="entry name" value="GNAT FAMILY, PUTATIVE (AFU_ORTHOLOGUE AFUA_3G00765)-RELATED-RELATED"/>
    <property type="match status" value="1"/>
</dbReference>
<dbReference type="EMBL" id="QJJS01000013">
    <property type="protein sequence ID" value="PXW94542.1"/>
    <property type="molecule type" value="Genomic_DNA"/>
</dbReference>
<dbReference type="Proteomes" id="UP000247811">
    <property type="component" value="Unassembled WGS sequence"/>
</dbReference>
<reference evidence="2 3" key="1">
    <citation type="submission" date="2018-05" db="EMBL/GenBank/DDBJ databases">
        <title>Genomic Encyclopedia of Type Strains, Phase IV (KMG-IV): sequencing the most valuable type-strain genomes for metagenomic binning, comparative biology and taxonomic classification.</title>
        <authorList>
            <person name="Goeker M."/>
        </authorList>
    </citation>
    <scope>NUCLEOTIDE SEQUENCE [LARGE SCALE GENOMIC DNA]</scope>
    <source>
        <strain evidence="2 3">DSM 566</strain>
    </source>
</reference>
<evidence type="ECO:0000259" key="1">
    <source>
        <dbReference type="PROSITE" id="PS51186"/>
    </source>
</evidence>